<dbReference type="PANTHER" id="PTHR35868">
    <property type="entry name" value="DUF2804 DOMAIN-CONTAINING PROTEIN-RELATED"/>
    <property type="match status" value="1"/>
</dbReference>
<proteinExistence type="predicted"/>
<dbReference type="AlphaFoldDB" id="A0A173XPY7"/>
<dbReference type="Pfam" id="PF10974">
    <property type="entry name" value="DUF2804"/>
    <property type="match status" value="1"/>
</dbReference>
<sequence length="347" mass="39850">MQGNLSRGKLLDEKGQLIESGWSTKLIKEYSRNDIAASKWRIKEWDYYIITNGKIAIALTFAENSYMSLASVSFLDFLKPSYKTTSEIKLFTFGKNIMPSTTDNGDINYKSKRVDMIFKNDGQTRNLYCRFDKFDNINGKDINLEVNLILTDFPKDSMVIASAWNEDNKSFYYNSKINCMKASGYCIIDGKKYDFDESDSLGTLDWGRGVWTRVNTWYWGSMQTYLDDGRKFGFNIGYGFSDRPNGSENMIFLDGIAHKFDQVTFNIPQLNGKDDFMSPWTFTSNDGKFEMTFKPIIDRIDNTNLGIIESKQHQVFGLFSGQATLSDGTVINIKDKLGFAEKVYNKW</sequence>
<organism evidence="1 2">
    <name type="scientific">Clostridium disporicum</name>
    <dbReference type="NCBI Taxonomy" id="84024"/>
    <lineage>
        <taxon>Bacteria</taxon>
        <taxon>Bacillati</taxon>
        <taxon>Bacillota</taxon>
        <taxon>Clostridia</taxon>
        <taxon>Eubacteriales</taxon>
        <taxon>Clostridiaceae</taxon>
        <taxon>Clostridium</taxon>
    </lineage>
</organism>
<dbReference type="EMBL" id="CYZX01000001">
    <property type="protein sequence ID" value="CUN53633.1"/>
    <property type="molecule type" value="Genomic_DNA"/>
</dbReference>
<dbReference type="OrthoDB" id="9762066at2"/>
<dbReference type="InterPro" id="IPR021243">
    <property type="entry name" value="DUF2804"/>
</dbReference>
<dbReference type="Proteomes" id="UP000095594">
    <property type="component" value="Unassembled WGS sequence"/>
</dbReference>
<accession>A0A173XPY7</accession>
<protein>
    <submittedName>
        <fullName evidence="1">Protein of uncharacterized function (DUF2804)</fullName>
    </submittedName>
</protein>
<reference evidence="1 2" key="1">
    <citation type="submission" date="2015-09" db="EMBL/GenBank/DDBJ databases">
        <authorList>
            <consortium name="Pathogen Informatics"/>
        </authorList>
    </citation>
    <scope>NUCLEOTIDE SEQUENCE [LARGE SCALE GENOMIC DNA]</scope>
    <source>
        <strain evidence="1 2">2789STDY5834856</strain>
    </source>
</reference>
<dbReference type="RefSeq" id="WP_055262809.1">
    <property type="nucleotide sequence ID" value="NZ_CABIXQ010000001.1"/>
</dbReference>
<evidence type="ECO:0000313" key="1">
    <source>
        <dbReference type="EMBL" id="CUN53633.1"/>
    </source>
</evidence>
<name>A0A173XPY7_9CLOT</name>
<evidence type="ECO:0000313" key="2">
    <source>
        <dbReference type="Proteomes" id="UP000095594"/>
    </source>
</evidence>
<gene>
    <name evidence="1" type="ORF">ERS852471_00089</name>
</gene>
<dbReference type="PANTHER" id="PTHR35868:SF3">
    <property type="entry name" value="DUF2804 DOMAIN-CONTAINING PROTEIN"/>
    <property type="match status" value="1"/>
</dbReference>